<gene>
    <name evidence="1" type="ORF">B0T17DRAFT_618970</name>
</gene>
<sequence length="230" mass="26001">MEPIYVEPNGMNLLCSGLRHTEPWASVTTQMLQSQRNRWREAVLGTHDIVLSLPQHSPERRPVYRLILVSSAEIQKPESIFRLERFHSSSGGTDAAIIFLLDERQPDGAMCSYMDLQIEITRRFDMPVMPLTCPEALPAFLQSFQASLVASNTADYYPMDAARDLLPCCTFNNQSLPAQAINALSYAYLNFEELLSDVATEEGRMRISAAIGPENVERFVTFWTGEFAWT</sequence>
<name>A0AA39WMY1_9PEZI</name>
<reference evidence="1" key="1">
    <citation type="submission" date="2023-06" db="EMBL/GenBank/DDBJ databases">
        <title>Genome-scale phylogeny and comparative genomics of the fungal order Sordariales.</title>
        <authorList>
            <consortium name="Lawrence Berkeley National Laboratory"/>
            <person name="Hensen N."/>
            <person name="Bonometti L."/>
            <person name="Westerberg I."/>
            <person name="Brannstrom I.O."/>
            <person name="Guillou S."/>
            <person name="Cros-Aarteil S."/>
            <person name="Calhoun S."/>
            <person name="Haridas S."/>
            <person name="Kuo A."/>
            <person name="Mondo S."/>
            <person name="Pangilinan J."/>
            <person name="Riley R."/>
            <person name="LaButti K."/>
            <person name="Andreopoulos B."/>
            <person name="Lipzen A."/>
            <person name="Chen C."/>
            <person name="Yanf M."/>
            <person name="Daum C."/>
            <person name="Ng V."/>
            <person name="Clum A."/>
            <person name="Steindorff A."/>
            <person name="Ohm R."/>
            <person name="Martin F."/>
            <person name="Silar P."/>
            <person name="Natvig D."/>
            <person name="Lalanne C."/>
            <person name="Gautier V."/>
            <person name="Ament-velasquez S.L."/>
            <person name="Kruys A."/>
            <person name="Hutchinson M.I."/>
            <person name="Powell A.J."/>
            <person name="Barry K."/>
            <person name="Miller A.N."/>
            <person name="Grigoriev I.V."/>
            <person name="Debuchy R."/>
            <person name="Gladieux P."/>
            <person name="Thoren M.H."/>
            <person name="Johannesson H."/>
        </authorList>
    </citation>
    <scope>NUCLEOTIDE SEQUENCE</scope>
    <source>
        <strain evidence="1">SMH3391-2</strain>
    </source>
</reference>
<proteinExistence type="predicted"/>
<evidence type="ECO:0000313" key="1">
    <source>
        <dbReference type="EMBL" id="KAK0618373.1"/>
    </source>
</evidence>
<protein>
    <submittedName>
        <fullName evidence="1">Uncharacterized protein</fullName>
    </submittedName>
</protein>
<evidence type="ECO:0000313" key="2">
    <source>
        <dbReference type="Proteomes" id="UP001174934"/>
    </source>
</evidence>
<organism evidence="1 2">
    <name type="scientific">Bombardia bombarda</name>
    <dbReference type="NCBI Taxonomy" id="252184"/>
    <lineage>
        <taxon>Eukaryota</taxon>
        <taxon>Fungi</taxon>
        <taxon>Dikarya</taxon>
        <taxon>Ascomycota</taxon>
        <taxon>Pezizomycotina</taxon>
        <taxon>Sordariomycetes</taxon>
        <taxon>Sordariomycetidae</taxon>
        <taxon>Sordariales</taxon>
        <taxon>Lasiosphaeriaceae</taxon>
        <taxon>Bombardia</taxon>
    </lineage>
</organism>
<dbReference type="Proteomes" id="UP001174934">
    <property type="component" value="Unassembled WGS sequence"/>
</dbReference>
<accession>A0AA39WMY1</accession>
<dbReference type="AlphaFoldDB" id="A0AA39WMY1"/>
<dbReference type="EMBL" id="JAULSR010000005">
    <property type="protein sequence ID" value="KAK0618373.1"/>
    <property type="molecule type" value="Genomic_DNA"/>
</dbReference>
<keyword evidence="2" id="KW-1185">Reference proteome</keyword>
<comment type="caution">
    <text evidence="1">The sequence shown here is derived from an EMBL/GenBank/DDBJ whole genome shotgun (WGS) entry which is preliminary data.</text>
</comment>